<dbReference type="GO" id="GO:0016020">
    <property type="term" value="C:membrane"/>
    <property type="evidence" value="ECO:0007669"/>
    <property type="project" value="GOC"/>
</dbReference>
<evidence type="ECO:0000256" key="2">
    <source>
        <dbReference type="ARBA" id="ARBA00022729"/>
    </source>
</evidence>
<dbReference type="PANTHER" id="PTHR11069">
    <property type="entry name" value="GLUCOSYLCERAMIDASE"/>
    <property type="match status" value="1"/>
</dbReference>
<evidence type="ECO:0000313" key="7">
    <source>
        <dbReference type="EMBL" id="AJH01738.1"/>
    </source>
</evidence>
<comment type="similarity">
    <text evidence="1 4">Belongs to the glycosyl hydrolase 30 family.</text>
</comment>
<dbReference type="InterPro" id="IPR033452">
    <property type="entry name" value="GH30_C"/>
</dbReference>
<evidence type="ECO:0000259" key="6">
    <source>
        <dbReference type="Pfam" id="PF17189"/>
    </source>
</evidence>
<dbReference type="Pfam" id="PF02055">
    <property type="entry name" value="Glyco_hydro_30"/>
    <property type="match status" value="1"/>
</dbReference>
<dbReference type="PANTHER" id="PTHR11069:SF23">
    <property type="entry name" value="LYSOSOMAL ACID GLUCOSYLCERAMIDASE"/>
    <property type="match status" value="1"/>
</dbReference>
<dbReference type="SUPFAM" id="SSF51445">
    <property type="entry name" value="(Trans)glycosidases"/>
    <property type="match status" value="1"/>
</dbReference>
<dbReference type="Pfam" id="PF17189">
    <property type="entry name" value="Glyco_hydro_30C"/>
    <property type="match status" value="1"/>
</dbReference>
<dbReference type="RefSeq" id="WP_041900223.1">
    <property type="nucleotide sequence ID" value="NZ_CP010086.2"/>
</dbReference>
<keyword evidence="2" id="KW-0732">Signal</keyword>
<name>A0A0B5QUT8_CLOBE</name>
<dbReference type="EMBL" id="CP010086">
    <property type="protein sequence ID" value="AJH01738.1"/>
    <property type="molecule type" value="Genomic_DNA"/>
</dbReference>
<evidence type="ECO:0000313" key="8">
    <source>
        <dbReference type="Proteomes" id="UP000031866"/>
    </source>
</evidence>
<dbReference type="PRINTS" id="PR00843">
    <property type="entry name" value="GLHYDRLASE30"/>
</dbReference>
<dbReference type="InterPro" id="IPR001139">
    <property type="entry name" value="Glyco_hydro_30"/>
</dbReference>
<evidence type="ECO:0000256" key="4">
    <source>
        <dbReference type="RuleBase" id="RU361188"/>
    </source>
</evidence>
<dbReference type="KEGG" id="cbei:LF65_05213"/>
<dbReference type="GO" id="GO:0004348">
    <property type="term" value="F:glucosylceramidase activity"/>
    <property type="evidence" value="ECO:0007669"/>
    <property type="project" value="InterPro"/>
</dbReference>
<dbReference type="Gene3D" id="3.20.20.80">
    <property type="entry name" value="Glycosidases"/>
    <property type="match status" value="1"/>
</dbReference>
<proteinExistence type="inferred from homology"/>
<keyword evidence="4" id="KW-0326">Glycosidase</keyword>
<evidence type="ECO:0000256" key="3">
    <source>
        <dbReference type="ARBA" id="ARBA00022801"/>
    </source>
</evidence>
<sequence>MRKATLISTTRTDSLVSSTINISKNKSYHTLELNGESYQTIDGFGGCFNELGYIALKKIPNDKKEEVFRNLFDPEECNFTYCRLPIGANDYAESWYSLNETKGDYEMKNFSIERDKECLIPYIKEAEKYSGELNLFASPWSPPTWMKFPEVYNFGTLIWEEKNLKAYALYFKKFIEEYQKEGIKINQVHIQNEPIADQKFPSCVWSGKQLRDFIKEYIGPLFEENKLDTEIWLGTLNSPYDDYGDENWQFGQYNNFANTVLSDKDAKRYIKGVGYQWGGKHALLQTRIAYPEMKLIQTENECGEGKNSWEYAEYVFNLIWTYFINGVSAYTYWNMALEEEGISTWGWKQNSLITVTKDNDVKYNPEYYLMRHFSKYIKQGATMKGLKGDFAGNALAFENPDGSVVLELLNPFDELQEVTFSVNGEDYSFNIQPHSFNTLVV</sequence>
<dbReference type="InterPro" id="IPR013780">
    <property type="entry name" value="Glyco_hydro_b"/>
</dbReference>
<protein>
    <submittedName>
        <fullName evidence="7">Glycosyl hydrolase</fullName>
    </submittedName>
</protein>
<dbReference type="InterPro" id="IPR033453">
    <property type="entry name" value="Glyco_hydro_30_TIM-barrel"/>
</dbReference>
<gene>
    <name evidence="7" type="ORF">LF65_05213</name>
</gene>
<organism evidence="7 8">
    <name type="scientific">Clostridium beijerinckii</name>
    <name type="common">Clostridium MP</name>
    <dbReference type="NCBI Taxonomy" id="1520"/>
    <lineage>
        <taxon>Bacteria</taxon>
        <taxon>Bacillati</taxon>
        <taxon>Bacillota</taxon>
        <taxon>Clostridia</taxon>
        <taxon>Eubacteriales</taxon>
        <taxon>Clostridiaceae</taxon>
        <taxon>Clostridium</taxon>
    </lineage>
</organism>
<evidence type="ECO:0000256" key="1">
    <source>
        <dbReference type="ARBA" id="ARBA00005382"/>
    </source>
</evidence>
<dbReference type="OrthoDB" id="9806701at2"/>
<accession>A0A0B5QUT8</accession>
<evidence type="ECO:0000259" key="5">
    <source>
        <dbReference type="Pfam" id="PF02055"/>
    </source>
</evidence>
<dbReference type="Gene3D" id="2.60.40.1180">
    <property type="entry name" value="Golgi alpha-mannosidase II"/>
    <property type="match status" value="1"/>
</dbReference>
<dbReference type="STRING" id="1520.LF65_05213"/>
<dbReference type="GO" id="GO:0006680">
    <property type="term" value="P:glucosylceramide catabolic process"/>
    <property type="evidence" value="ECO:0007669"/>
    <property type="project" value="TreeGrafter"/>
</dbReference>
<dbReference type="Proteomes" id="UP000031866">
    <property type="component" value="Chromosome"/>
</dbReference>
<dbReference type="InterPro" id="IPR017853">
    <property type="entry name" value="GH"/>
</dbReference>
<reference evidence="8" key="1">
    <citation type="submission" date="2014-12" db="EMBL/GenBank/DDBJ databases">
        <title>Genome sequence of Clostridium beijerinckii strain 59B.</title>
        <authorList>
            <person name="Little G.T."/>
            <person name="Minton N.P."/>
        </authorList>
    </citation>
    <scope>NUCLEOTIDE SEQUENCE [LARGE SCALE GENOMIC DNA]</scope>
    <source>
        <strain evidence="8">59B</strain>
    </source>
</reference>
<feature type="domain" description="Glycosyl hydrolase family 30 TIM-barrel" evidence="5">
    <location>
        <begin position="41"/>
        <end position="377"/>
    </location>
</feature>
<feature type="domain" description="Glycosyl hydrolase family 30 beta sandwich" evidence="6">
    <location>
        <begin position="394"/>
        <end position="439"/>
    </location>
</feature>
<keyword evidence="3 4" id="KW-0378">Hydrolase</keyword>
<dbReference type="AlphaFoldDB" id="A0A0B5QUT8"/>